<dbReference type="GO" id="GO:0005886">
    <property type="term" value="C:plasma membrane"/>
    <property type="evidence" value="ECO:0007669"/>
    <property type="project" value="UniProtKB-SubCell"/>
</dbReference>
<dbReference type="Proteomes" id="UP000494256">
    <property type="component" value="Unassembled WGS sequence"/>
</dbReference>
<evidence type="ECO:0000313" key="24">
    <source>
        <dbReference type="Proteomes" id="UP000494106"/>
    </source>
</evidence>
<evidence type="ECO:0000256" key="17">
    <source>
        <dbReference type="PIRSR" id="PIRSR634016-4"/>
    </source>
</evidence>
<evidence type="ECO:0000256" key="10">
    <source>
        <dbReference type="ARBA" id="ARBA00022833"/>
    </source>
</evidence>
<comment type="caution">
    <text evidence="22">The sequence shown here is derived from an EMBL/GenBank/DDBJ whole genome shotgun (WGS) entry which is preliminary data.</text>
</comment>
<keyword evidence="9" id="KW-0378">Hydrolase</keyword>
<reference evidence="24 25" key="1">
    <citation type="submission" date="2020-04" db="EMBL/GenBank/DDBJ databases">
        <authorList>
            <person name="Wallbank WR R."/>
            <person name="Pardo Diaz C."/>
            <person name="Kozak K."/>
            <person name="Martin S."/>
            <person name="Jiggins C."/>
            <person name="Moest M."/>
            <person name="Warren A I."/>
            <person name="Byers J.R.P. K."/>
            <person name="Montejo-Kovacevich G."/>
            <person name="Yen C E."/>
        </authorList>
    </citation>
    <scope>NUCLEOTIDE SEQUENCE [LARGE SCALE GENOMIC DNA]</scope>
</reference>
<dbReference type="FunFam" id="2.60.40.1910:FF:000008">
    <property type="entry name" value="Aminopeptidase"/>
    <property type="match status" value="1"/>
</dbReference>
<evidence type="ECO:0000256" key="1">
    <source>
        <dbReference type="ARBA" id="ARBA00004609"/>
    </source>
</evidence>
<organism evidence="22 24">
    <name type="scientific">Arctia plantaginis</name>
    <name type="common">Wood tiger moth</name>
    <name type="synonym">Phalaena plantaginis</name>
    <dbReference type="NCBI Taxonomy" id="874455"/>
    <lineage>
        <taxon>Eukaryota</taxon>
        <taxon>Metazoa</taxon>
        <taxon>Ecdysozoa</taxon>
        <taxon>Arthropoda</taxon>
        <taxon>Hexapoda</taxon>
        <taxon>Insecta</taxon>
        <taxon>Pterygota</taxon>
        <taxon>Neoptera</taxon>
        <taxon>Endopterygota</taxon>
        <taxon>Lepidoptera</taxon>
        <taxon>Glossata</taxon>
        <taxon>Ditrysia</taxon>
        <taxon>Noctuoidea</taxon>
        <taxon>Erebidae</taxon>
        <taxon>Arctiinae</taxon>
        <taxon>Arctia</taxon>
    </lineage>
</organism>
<evidence type="ECO:0000259" key="20">
    <source>
        <dbReference type="Pfam" id="PF11838"/>
    </source>
</evidence>
<dbReference type="AlphaFoldDB" id="A0A8S0YN89"/>
<dbReference type="InterPro" id="IPR027268">
    <property type="entry name" value="Peptidase_M4/M1_CTD_sf"/>
</dbReference>
<accession>A0A8S0YN89</accession>
<dbReference type="Gene3D" id="2.60.40.1910">
    <property type="match status" value="1"/>
</dbReference>
<feature type="domain" description="ERAP1-like C-terminal" evidence="20">
    <location>
        <begin position="618"/>
        <end position="918"/>
    </location>
</feature>
<dbReference type="Pfam" id="PF01433">
    <property type="entry name" value="Peptidase_M1"/>
    <property type="match status" value="1"/>
</dbReference>
<protein>
    <recommendedName>
        <fullName evidence="26">Aminopeptidase</fullName>
    </recommendedName>
</protein>
<dbReference type="GO" id="GO:0006508">
    <property type="term" value="P:proteolysis"/>
    <property type="evidence" value="ECO:0007669"/>
    <property type="project" value="UniProtKB-KW"/>
</dbReference>
<evidence type="ECO:0000256" key="14">
    <source>
        <dbReference type="ARBA" id="ARBA00023288"/>
    </source>
</evidence>
<feature type="site" description="Transition state stabilizer" evidence="17">
    <location>
        <position position="470"/>
    </location>
</feature>
<dbReference type="PANTHER" id="PTHR11533:SF301">
    <property type="entry name" value="AMINOPEPTIDASE"/>
    <property type="match status" value="1"/>
</dbReference>
<dbReference type="GO" id="GO:0070006">
    <property type="term" value="F:metalloaminopeptidase activity"/>
    <property type="evidence" value="ECO:0007669"/>
    <property type="project" value="TreeGrafter"/>
</dbReference>
<evidence type="ECO:0000256" key="8">
    <source>
        <dbReference type="ARBA" id="ARBA00022729"/>
    </source>
</evidence>
<dbReference type="GO" id="GO:0043171">
    <property type="term" value="P:peptide catabolic process"/>
    <property type="evidence" value="ECO:0007669"/>
    <property type="project" value="TreeGrafter"/>
</dbReference>
<dbReference type="GO" id="GO:0005737">
    <property type="term" value="C:cytoplasm"/>
    <property type="evidence" value="ECO:0007669"/>
    <property type="project" value="TreeGrafter"/>
</dbReference>
<evidence type="ECO:0000256" key="15">
    <source>
        <dbReference type="PIRSR" id="PIRSR634016-1"/>
    </source>
</evidence>
<gene>
    <name evidence="22" type="ORF">APLA_LOCUS455</name>
    <name evidence="23" type="ORF">APLA_LOCUS8743</name>
</gene>
<dbReference type="Proteomes" id="UP000494106">
    <property type="component" value="Unassembled WGS sequence"/>
</dbReference>
<evidence type="ECO:0000256" key="18">
    <source>
        <dbReference type="SAM" id="SignalP"/>
    </source>
</evidence>
<dbReference type="EMBL" id="CADEBD010000308">
    <property type="protein sequence ID" value="CAB3239511.1"/>
    <property type="molecule type" value="Genomic_DNA"/>
</dbReference>
<dbReference type="InterPro" id="IPR001930">
    <property type="entry name" value="Peptidase_M1"/>
</dbReference>
<keyword evidence="5" id="KW-0336">GPI-anchor</keyword>
<evidence type="ECO:0000256" key="9">
    <source>
        <dbReference type="ARBA" id="ARBA00022801"/>
    </source>
</evidence>
<dbReference type="GO" id="GO:0042277">
    <property type="term" value="F:peptide binding"/>
    <property type="evidence" value="ECO:0007669"/>
    <property type="project" value="TreeGrafter"/>
</dbReference>
<evidence type="ECO:0000313" key="22">
    <source>
        <dbReference type="EMBL" id="CAB3221064.1"/>
    </source>
</evidence>
<sequence length="1020" mass="115096">MEPKNLLILSMVCLCAHGLSSETDFFPTNIPSDRNTIFGDEQLPGEVFEKLDIFSNTQLASRVSSSYRLPTTTRPIHYDVLWAISFLEDVPTMNGTVRIQLHATQANVNQIVIHSDDLTIENVQLTQGTTILPVTFEVSEQNQLLIITLATGNLPFSTNPANPVIHQLQIEFRANLRNDMYGIYNNWFRNNATDQIRYMASTQFQATAARWAFPCYDEPSFKATFNVTIRRQIGYESWFCTRLIESVPSENTPGFEDDIYHETPIMSTYLLAIIVAQYDYIKLNNSEGLLTYEVIARPGAIEAGQGEFAFEFGQELLSEMSNHTNYDFYSQHPHLKMTQAAIPDFGAGAMENWGLLTYREAYLMYDPEETNSNFKQIIAYILSHEIAHMWFGNLVTCDWWDSLWLNEGFARYYQYFLTEWVGGMGFRTRFITEQVHTALLSDSANNPQPLTNPGLNSNAAVSAMFSTISYNKGAAVIRMTEHLLGYEVHRQGLRNYLVEREFQTAVPLQLFQHLEQAGNANGALNYGPDFSFIDYYKSFTEQPGHPVLNVQVDHRTGQMRIYQRRFNINTGYSTIGNNYIVPITFASASNPNFENTKPTHIISQAISTINRGSVGDEWVIFNVQQTGFYRVNYDNYTWDLIALALRSNNRTLIHEYNRAQIVNDVFQYARADIMDYSRALNILSFLQYETDYAPWAAALTGFSWLRNRLQSAPTTTELNQLNNLIVQWAARVMSSLTYNPIPGEDFLRSYLRFQLAALMCNLGVQECIDEARAQFAALSVNGTPVPVDNRNWVYCNGLRHGTALDFNFLWNRFLTHNVYTEKILILQNIGCTRDPASLRTLLMNIVEDNFIIRPQDYTSTFSNAVNGNEENTQIVLEFIQQNLALVANAFGGSVATPMSYVLARLRSQAAVNNARTWAFINQQALGTAYNSVLNNIASAESSINWAVSIQPNLSSYLVGGGDPIETSTPEPVTTANVSTTEQPLITMPVTPSLPTTPSSATTSFVTAATIVMVMLANTIL</sequence>
<keyword evidence="14" id="KW-0449">Lipoprotein</keyword>
<comment type="cofactor">
    <cofactor evidence="16">
        <name>Zn(2+)</name>
        <dbReference type="ChEBI" id="CHEBI:29105"/>
    </cofactor>
    <text evidence="16">Binds 1 zinc ion per subunit.</text>
</comment>
<feature type="active site" description="Proton acceptor" evidence="15">
    <location>
        <position position="385"/>
    </location>
</feature>
<feature type="binding site" evidence="16">
    <location>
        <position position="388"/>
    </location>
    <ligand>
        <name>Zn(2+)</name>
        <dbReference type="ChEBI" id="CHEBI:29105"/>
        <note>catalytic</note>
    </ligand>
</feature>
<dbReference type="GO" id="GO:0008270">
    <property type="term" value="F:zinc ion binding"/>
    <property type="evidence" value="ECO:0007669"/>
    <property type="project" value="InterPro"/>
</dbReference>
<evidence type="ECO:0000256" key="13">
    <source>
        <dbReference type="ARBA" id="ARBA00023180"/>
    </source>
</evidence>
<dbReference type="SUPFAM" id="SSF55486">
    <property type="entry name" value="Metalloproteases ('zincins'), catalytic domain"/>
    <property type="match status" value="1"/>
</dbReference>
<keyword evidence="13" id="KW-0325">Glycoprotein</keyword>
<evidence type="ECO:0000256" key="7">
    <source>
        <dbReference type="ARBA" id="ARBA00022723"/>
    </source>
</evidence>
<evidence type="ECO:0000313" key="25">
    <source>
        <dbReference type="Proteomes" id="UP000494256"/>
    </source>
</evidence>
<dbReference type="OrthoDB" id="10031169at2759"/>
<evidence type="ECO:0000259" key="19">
    <source>
        <dbReference type="Pfam" id="PF01433"/>
    </source>
</evidence>
<dbReference type="Gene3D" id="1.25.50.20">
    <property type="match status" value="1"/>
</dbReference>
<keyword evidence="7 16" id="KW-0479">Metal-binding</keyword>
<feature type="signal peptide" evidence="18">
    <location>
        <begin position="1"/>
        <end position="21"/>
    </location>
</feature>
<dbReference type="InterPro" id="IPR045357">
    <property type="entry name" value="Aminopeptidase_N-like_N"/>
</dbReference>
<dbReference type="Pfam" id="PF11838">
    <property type="entry name" value="ERAP1_C"/>
    <property type="match status" value="1"/>
</dbReference>
<evidence type="ECO:0000256" key="16">
    <source>
        <dbReference type="PIRSR" id="PIRSR634016-3"/>
    </source>
</evidence>
<keyword evidence="4" id="KW-1003">Cell membrane</keyword>
<keyword evidence="6" id="KW-0645">Protease</keyword>
<dbReference type="GO" id="GO:0005615">
    <property type="term" value="C:extracellular space"/>
    <property type="evidence" value="ECO:0007669"/>
    <property type="project" value="TreeGrafter"/>
</dbReference>
<dbReference type="SUPFAM" id="SSF63737">
    <property type="entry name" value="Leukotriene A4 hydrolase N-terminal domain"/>
    <property type="match status" value="1"/>
</dbReference>
<proteinExistence type="inferred from homology"/>
<dbReference type="PRINTS" id="PR00756">
    <property type="entry name" value="ALADIPTASE"/>
</dbReference>
<feature type="binding site" evidence="16">
    <location>
        <position position="407"/>
    </location>
    <ligand>
        <name>Zn(2+)</name>
        <dbReference type="ChEBI" id="CHEBI:29105"/>
        <note>catalytic</note>
    </ligand>
</feature>
<dbReference type="InterPro" id="IPR034016">
    <property type="entry name" value="M1_APN-typ"/>
</dbReference>
<evidence type="ECO:0000256" key="5">
    <source>
        <dbReference type="ARBA" id="ARBA00022622"/>
    </source>
</evidence>
<feature type="chain" id="PRO_5036272818" description="Aminopeptidase" evidence="18">
    <location>
        <begin position="22"/>
        <end position="1020"/>
    </location>
</feature>
<keyword evidence="11" id="KW-0482">Metalloprotease</keyword>
<evidence type="ECO:0000256" key="3">
    <source>
        <dbReference type="ARBA" id="ARBA00022438"/>
    </source>
</evidence>
<evidence type="ECO:0000256" key="2">
    <source>
        <dbReference type="ARBA" id="ARBA00010136"/>
    </source>
</evidence>
<evidence type="ECO:0000256" key="12">
    <source>
        <dbReference type="ARBA" id="ARBA00023136"/>
    </source>
</evidence>
<keyword evidence="10 16" id="KW-0862">Zinc</keyword>
<dbReference type="PANTHER" id="PTHR11533">
    <property type="entry name" value="PROTEASE M1 ZINC METALLOPROTEASE"/>
    <property type="match status" value="1"/>
</dbReference>
<evidence type="ECO:0008006" key="26">
    <source>
        <dbReference type="Google" id="ProtNLM"/>
    </source>
</evidence>
<dbReference type="InterPro" id="IPR014782">
    <property type="entry name" value="Peptidase_M1_dom"/>
</dbReference>
<evidence type="ECO:0000259" key="21">
    <source>
        <dbReference type="Pfam" id="PF17900"/>
    </source>
</evidence>
<keyword evidence="24" id="KW-1185">Reference proteome</keyword>
<comment type="similarity">
    <text evidence="2">Belongs to the peptidase M1 family.</text>
</comment>
<dbReference type="InterPro" id="IPR042097">
    <property type="entry name" value="Aminopeptidase_N-like_N_sf"/>
</dbReference>
<dbReference type="Gene3D" id="2.60.40.1730">
    <property type="entry name" value="tricorn interacting facor f3 domain"/>
    <property type="match status" value="1"/>
</dbReference>
<feature type="binding site" evidence="16">
    <location>
        <position position="384"/>
    </location>
    <ligand>
        <name>Zn(2+)</name>
        <dbReference type="ChEBI" id="CHEBI:29105"/>
        <note>catalytic</note>
    </ligand>
</feature>
<feature type="domain" description="Aminopeptidase N-like N-terminal" evidence="21">
    <location>
        <begin position="75"/>
        <end position="270"/>
    </location>
</feature>
<name>A0A8S0YN89_ARCPL</name>
<keyword evidence="12" id="KW-0472">Membrane</keyword>
<dbReference type="CDD" id="cd09601">
    <property type="entry name" value="M1_APN-Q_like"/>
    <property type="match status" value="1"/>
</dbReference>
<dbReference type="Gene3D" id="1.10.390.10">
    <property type="entry name" value="Neutral Protease Domain 2"/>
    <property type="match status" value="1"/>
</dbReference>
<comment type="subcellular location">
    <subcellularLocation>
        <location evidence="1">Cell membrane</location>
        <topology evidence="1">Lipid-anchor</topology>
        <topology evidence="1">GPI-anchor</topology>
    </subcellularLocation>
</comment>
<evidence type="ECO:0000256" key="11">
    <source>
        <dbReference type="ARBA" id="ARBA00023049"/>
    </source>
</evidence>
<dbReference type="Pfam" id="PF17900">
    <property type="entry name" value="Peptidase_M1_N"/>
    <property type="match status" value="1"/>
</dbReference>
<dbReference type="GO" id="GO:0098552">
    <property type="term" value="C:side of membrane"/>
    <property type="evidence" value="ECO:0007669"/>
    <property type="project" value="UniProtKB-KW"/>
</dbReference>
<evidence type="ECO:0000256" key="6">
    <source>
        <dbReference type="ARBA" id="ARBA00022670"/>
    </source>
</evidence>
<dbReference type="FunFam" id="1.10.390.10:FF:000013">
    <property type="entry name" value="Aminopeptidase N"/>
    <property type="match status" value="1"/>
</dbReference>
<feature type="domain" description="Peptidase M1 membrane alanine aminopeptidase" evidence="19">
    <location>
        <begin position="309"/>
        <end position="519"/>
    </location>
</feature>
<dbReference type="InterPro" id="IPR024571">
    <property type="entry name" value="ERAP1-like_C_dom"/>
</dbReference>
<dbReference type="EMBL" id="CADEBC010000060">
    <property type="protein sequence ID" value="CAB3221064.1"/>
    <property type="molecule type" value="Genomic_DNA"/>
</dbReference>
<dbReference type="InterPro" id="IPR050344">
    <property type="entry name" value="Peptidase_M1_aminopeptidases"/>
</dbReference>
<keyword evidence="8 18" id="KW-0732">Signal</keyword>
<evidence type="ECO:0000313" key="23">
    <source>
        <dbReference type="EMBL" id="CAB3239511.1"/>
    </source>
</evidence>
<keyword evidence="3" id="KW-0031">Aminopeptidase</keyword>
<evidence type="ECO:0000256" key="4">
    <source>
        <dbReference type="ARBA" id="ARBA00022475"/>
    </source>
</evidence>